<dbReference type="EMBL" id="CP033169">
    <property type="protein sequence ID" value="AYO30696.1"/>
    <property type="molecule type" value="Genomic_DNA"/>
</dbReference>
<sequence>MSEKGGKRHFGLKFELANSNFREYPLKPFLQKGLGEDGFWWGKPLDCSIWKWIEDYSVD</sequence>
<dbReference type="KEGG" id="bacg:D2962_08780"/>
<protein>
    <submittedName>
        <fullName evidence="1">Uncharacterized protein</fullName>
    </submittedName>
</protein>
<proteinExistence type="predicted"/>
<accession>A0A3G2R5G1</accession>
<reference evidence="1 2" key="1">
    <citation type="submission" date="2018-10" db="EMBL/GenBank/DDBJ databases">
        <authorList>
            <person name="Zhang X."/>
        </authorList>
    </citation>
    <scope>NUCLEOTIDE SEQUENCE [LARGE SCALE GENOMIC DNA]</scope>
    <source>
        <strain evidence="1 2">SK-G1</strain>
    </source>
</reference>
<keyword evidence="2" id="KW-1185">Reference proteome</keyword>
<gene>
    <name evidence="1" type="ORF">D2962_08780</name>
</gene>
<dbReference type="AlphaFoldDB" id="A0A3G2R5G1"/>
<dbReference type="Proteomes" id="UP000280960">
    <property type="component" value="Chromosome"/>
</dbReference>
<evidence type="ECO:0000313" key="2">
    <source>
        <dbReference type="Proteomes" id="UP000280960"/>
    </source>
</evidence>
<evidence type="ECO:0000313" key="1">
    <source>
        <dbReference type="EMBL" id="AYO30696.1"/>
    </source>
</evidence>
<organism evidence="1 2">
    <name type="scientific">Biomaibacter acetigenes</name>
    <dbReference type="NCBI Taxonomy" id="2316383"/>
    <lineage>
        <taxon>Bacteria</taxon>
        <taxon>Bacillati</taxon>
        <taxon>Bacillota</taxon>
        <taxon>Clostridia</taxon>
        <taxon>Thermosediminibacterales</taxon>
        <taxon>Tepidanaerobacteraceae</taxon>
        <taxon>Biomaibacter</taxon>
    </lineage>
</organism>
<name>A0A3G2R5G1_9FIRM</name>